<dbReference type="GO" id="GO:0016491">
    <property type="term" value="F:oxidoreductase activity"/>
    <property type="evidence" value="ECO:0007669"/>
    <property type="project" value="UniProtKB-KW"/>
</dbReference>
<dbReference type="EMBL" id="CAJPWZ010001244">
    <property type="protein sequence ID" value="CAG2210721.1"/>
    <property type="molecule type" value="Genomic_DNA"/>
</dbReference>
<dbReference type="InterPro" id="IPR001117">
    <property type="entry name" value="Cu-oxidase_2nd"/>
</dbReference>
<evidence type="ECO:0000313" key="7">
    <source>
        <dbReference type="Proteomes" id="UP000683360"/>
    </source>
</evidence>
<evidence type="ECO:0000259" key="5">
    <source>
        <dbReference type="PROSITE" id="PS50041"/>
    </source>
</evidence>
<dbReference type="Gene3D" id="2.60.40.420">
    <property type="entry name" value="Cupredoxins - blue copper proteins"/>
    <property type="match status" value="3"/>
</dbReference>
<dbReference type="GO" id="GO:0005886">
    <property type="term" value="C:plasma membrane"/>
    <property type="evidence" value="ECO:0007669"/>
    <property type="project" value="TreeGrafter"/>
</dbReference>
<evidence type="ECO:0000256" key="4">
    <source>
        <dbReference type="ARBA" id="ARBA00023008"/>
    </source>
</evidence>
<dbReference type="PROSITE" id="PS00079">
    <property type="entry name" value="MULTICOPPER_OXIDASE1"/>
    <property type="match status" value="1"/>
</dbReference>
<comment type="caution">
    <text evidence="6">The sequence shown here is derived from an EMBL/GenBank/DDBJ whole genome shotgun (WGS) entry which is preliminary data.</text>
</comment>
<dbReference type="InterPro" id="IPR011706">
    <property type="entry name" value="Cu-oxidase_C"/>
</dbReference>
<dbReference type="InterPro" id="IPR001304">
    <property type="entry name" value="C-type_lectin-like"/>
</dbReference>
<accession>A0A8S3RWY6</accession>
<name>A0A8S3RWY6_MYTED</name>
<keyword evidence="7" id="KW-1185">Reference proteome</keyword>
<keyword evidence="3" id="KW-0560">Oxidoreductase</keyword>
<reference evidence="6" key="1">
    <citation type="submission" date="2021-03" db="EMBL/GenBank/DDBJ databases">
        <authorList>
            <person name="Bekaert M."/>
        </authorList>
    </citation>
    <scope>NUCLEOTIDE SEQUENCE</scope>
</reference>
<dbReference type="GO" id="GO:0006826">
    <property type="term" value="P:iron ion transport"/>
    <property type="evidence" value="ECO:0007669"/>
    <property type="project" value="TreeGrafter"/>
</dbReference>
<dbReference type="Pfam" id="PF07731">
    <property type="entry name" value="Cu-oxidase_2"/>
    <property type="match status" value="1"/>
</dbReference>
<dbReference type="CDD" id="cd13905">
    <property type="entry name" value="CuRO_3_tcLLC2_insect_like"/>
    <property type="match status" value="1"/>
</dbReference>
<evidence type="ECO:0000256" key="2">
    <source>
        <dbReference type="ARBA" id="ARBA00022723"/>
    </source>
</evidence>
<dbReference type="PROSITE" id="PS00080">
    <property type="entry name" value="MULTICOPPER_OXIDASE2"/>
    <property type="match status" value="1"/>
</dbReference>
<dbReference type="Pfam" id="PF07732">
    <property type="entry name" value="Cu-oxidase_3"/>
    <property type="match status" value="1"/>
</dbReference>
<dbReference type="PROSITE" id="PS50041">
    <property type="entry name" value="C_TYPE_LECTIN_2"/>
    <property type="match status" value="1"/>
</dbReference>
<dbReference type="AlphaFoldDB" id="A0A8S3RWY6"/>
<gene>
    <name evidence="6" type="ORF">MEDL_24851</name>
</gene>
<keyword evidence="4" id="KW-0186">Copper</keyword>
<dbReference type="InterPro" id="IPR002355">
    <property type="entry name" value="Cu_oxidase_Cu_BS"/>
</dbReference>
<dbReference type="Pfam" id="PF00394">
    <property type="entry name" value="Cu-oxidase"/>
    <property type="match status" value="1"/>
</dbReference>
<dbReference type="InterPro" id="IPR011707">
    <property type="entry name" value="Cu-oxidase-like_N"/>
</dbReference>
<dbReference type="SUPFAM" id="SSF49503">
    <property type="entry name" value="Cupredoxins"/>
    <property type="match status" value="3"/>
</dbReference>
<dbReference type="InterPro" id="IPR016187">
    <property type="entry name" value="CTDL_fold"/>
</dbReference>
<dbReference type="CDD" id="cd00037">
    <property type="entry name" value="CLECT"/>
    <property type="match status" value="1"/>
</dbReference>
<dbReference type="OrthoDB" id="2121828at2759"/>
<dbReference type="InterPro" id="IPR016186">
    <property type="entry name" value="C-type_lectin-like/link_sf"/>
</dbReference>
<dbReference type="InterPro" id="IPR045087">
    <property type="entry name" value="Cu-oxidase_fam"/>
</dbReference>
<evidence type="ECO:0000256" key="1">
    <source>
        <dbReference type="ARBA" id="ARBA00010609"/>
    </source>
</evidence>
<proteinExistence type="inferred from homology"/>
<organism evidence="6 7">
    <name type="scientific">Mytilus edulis</name>
    <name type="common">Blue mussel</name>
    <dbReference type="NCBI Taxonomy" id="6550"/>
    <lineage>
        <taxon>Eukaryota</taxon>
        <taxon>Metazoa</taxon>
        <taxon>Spiralia</taxon>
        <taxon>Lophotrochozoa</taxon>
        <taxon>Mollusca</taxon>
        <taxon>Bivalvia</taxon>
        <taxon>Autobranchia</taxon>
        <taxon>Pteriomorphia</taxon>
        <taxon>Mytilida</taxon>
        <taxon>Mytiloidea</taxon>
        <taxon>Mytilidae</taxon>
        <taxon>Mytilinae</taxon>
        <taxon>Mytilus</taxon>
    </lineage>
</organism>
<dbReference type="PANTHER" id="PTHR11709">
    <property type="entry name" value="MULTI-COPPER OXIDASE"/>
    <property type="match status" value="1"/>
</dbReference>
<feature type="domain" description="C-type lectin" evidence="5">
    <location>
        <begin position="53"/>
        <end position="141"/>
    </location>
</feature>
<dbReference type="InterPro" id="IPR008972">
    <property type="entry name" value="Cupredoxin"/>
</dbReference>
<evidence type="ECO:0000256" key="3">
    <source>
        <dbReference type="ARBA" id="ARBA00023002"/>
    </source>
</evidence>
<keyword evidence="2" id="KW-0479">Metal-binding</keyword>
<comment type="similarity">
    <text evidence="1">Belongs to the multicopper oxidase family.</text>
</comment>
<dbReference type="SUPFAM" id="SSF56436">
    <property type="entry name" value="C-type lectin-like"/>
    <property type="match status" value="1"/>
</dbReference>
<dbReference type="GO" id="GO:0005507">
    <property type="term" value="F:copper ion binding"/>
    <property type="evidence" value="ECO:0007669"/>
    <property type="project" value="InterPro"/>
</dbReference>
<dbReference type="InterPro" id="IPR033138">
    <property type="entry name" value="Cu_oxidase_CS"/>
</dbReference>
<dbReference type="Proteomes" id="UP000683360">
    <property type="component" value="Unassembled WGS sequence"/>
</dbReference>
<protein>
    <recommendedName>
        <fullName evidence="5">C-type lectin domain-containing protein</fullName>
    </recommendedName>
</protein>
<dbReference type="Gene3D" id="3.10.100.10">
    <property type="entry name" value="Mannose-Binding Protein A, subunit A"/>
    <property type="match status" value="1"/>
</dbReference>
<dbReference type="CDD" id="cd13858">
    <property type="entry name" value="CuRO_1_tcLCC2_insect_like"/>
    <property type="match status" value="1"/>
</dbReference>
<dbReference type="PANTHER" id="PTHR11709:SF394">
    <property type="entry name" value="FI03373P-RELATED"/>
    <property type="match status" value="1"/>
</dbReference>
<dbReference type="CDD" id="cd13884">
    <property type="entry name" value="CuRO_2_tcLCC_insect_like"/>
    <property type="match status" value="1"/>
</dbReference>
<sequence>MRRFFYDNTNGQCATFTIEDGIIIYENTLGNFFYRKKDCLDSSYEYIWQLDICITFHATKLSWNASQQRCADDGGHLLEITGLFGWWIGGTDVYQEGIFRWMDGAHVTYTNWGSNEPDNLMYNVIPGADCMRYGFHPKAKWYNYCWKAAMKLSNDLDIRVPSTLSSLWIVELVQLRFLGYECFTSNTNYMRCSTIKFYLLSMLYVLSILDGSSAQPTDTDWFDYFLKSGTSCKLNTCRKNDPICECYLTIEYDLSMLYKGFGSPAIFLKPQNGTAVNFNTGEKFNEKIEDSFILTDGFNLQKVISINGRFPGPTITSYENQNMIVHVRNLMHTDCMTIHWHGMHQRSTPEEDGVAFITQYPILPGQNQTYKFKAFPFGTHFYHAHIGDQRTMGLYGPLIVIPEGFQQVSQPQEGNNVFIAKLLWGDYDRKTGKAYNVTNDHSGAKYSRFRFHSGLINGRGRYYSSSTENNEAPLYKFIVEKDQKYRFRVINAATMYPFHVYVEKHRPLYIVASDGREIQEEATESFIIHPGERIDFMLHTDNVPSTYLLVAESLEVGIEQRNEYHAAEALIFYKSSPTVIDLNPPKADTNNCNVDACKVFNCPFEYYPEQENRYCFNFNNVASNDPNSQTDEIKGKATELFFNFGFPGEKGYTPGSVNGHQFRSPIVNALAQPNQVDYNCRFCNASNICKCTYSVTIDRPKDNNIYQLVLTNIGNGSGWSHPIHLHGHSFYIMKIGFGKYDITTGNIISNGGQDTIDIICNDKHGYCNDAKWRNESWSEGKHPDLNWKDPPQKDTIIVPTGSYVIIRFKADNPGVWFLHCHIDLHNTNGMGMIINELPELQRNTDEGNKIFT</sequence>
<evidence type="ECO:0000313" key="6">
    <source>
        <dbReference type="EMBL" id="CAG2210721.1"/>
    </source>
</evidence>